<feature type="transmembrane region" description="Helical" evidence="1">
    <location>
        <begin position="51"/>
        <end position="68"/>
    </location>
</feature>
<evidence type="ECO:0000313" key="2">
    <source>
        <dbReference type="EMBL" id="TDK42881.1"/>
    </source>
</evidence>
<keyword evidence="3" id="KW-1185">Reference proteome</keyword>
<reference evidence="2 3" key="1">
    <citation type="submission" date="2019-03" db="EMBL/GenBank/DDBJ databases">
        <title>Algoriphagus aquimaris sp. nov., isolated form marine sediment in Pohang, Korea.</title>
        <authorList>
            <person name="Kim J."/>
            <person name="Yoon S.-H."/>
            <person name="Lee S.-S."/>
        </authorList>
    </citation>
    <scope>NUCLEOTIDE SEQUENCE [LARGE SCALE GENOMIC DNA]</scope>
    <source>
        <strain evidence="2 3">F21</strain>
    </source>
</reference>
<dbReference type="Pfam" id="PF20136">
    <property type="entry name" value="DUF6526"/>
    <property type="match status" value="1"/>
</dbReference>
<keyword evidence="1" id="KW-0472">Membrane</keyword>
<organism evidence="2 3">
    <name type="scientific">Algoriphagus formosus</name>
    <dbReference type="NCBI Taxonomy" id="2007308"/>
    <lineage>
        <taxon>Bacteria</taxon>
        <taxon>Pseudomonadati</taxon>
        <taxon>Bacteroidota</taxon>
        <taxon>Cytophagia</taxon>
        <taxon>Cytophagales</taxon>
        <taxon>Cyclobacteriaceae</taxon>
        <taxon>Algoriphagus</taxon>
    </lineage>
</organism>
<keyword evidence="1" id="KW-1133">Transmembrane helix</keyword>
<feature type="transmembrane region" description="Helical" evidence="1">
    <location>
        <begin position="12"/>
        <end position="31"/>
    </location>
</feature>
<dbReference type="RefSeq" id="WP_133391590.1">
    <property type="nucleotide sequence ID" value="NZ_SMUW01000036.1"/>
</dbReference>
<dbReference type="InterPro" id="IPR045385">
    <property type="entry name" value="DUF6526"/>
</dbReference>
<accession>A0A4R5UUV6</accession>
<dbReference type="Proteomes" id="UP000295438">
    <property type="component" value="Unassembled WGS sequence"/>
</dbReference>
<evidence type="ECO:0000313" key="3">
    <source>
        <dbReference type="Proteomes" id="UP000295438"/>
    </source>
</evidence>
<name>A0A4R5UUV6_9BACT</name>
<comment type="caution">
    <text evidence="2">The sequence shown here is derived from an EMBL/GenBank/DDBJ whole genome shotgun (WGS) entry which is preliminary data.</text>
</comment>
<dbReference type="AlphaFoldDB" id="A0A4R5UUV6"/>
<keyword evidence="1" id="KW-0812">Transmembrane</keyword>
<proteinExistence type="predicted"/>
<sequence>MDKKQDFSNHARYFPFHHFFLAPLSLAFFIWTLIDLDFSSSEAISESIKSLILAIMVLSLPMLSRIYALKNQNRIIFAEMRARYAELTGKAFREKEEKLKGGQIIALRFASDEELIPLIEETIEKNYSPKEIKMKIKNWKGDYQRV</sequence>
<dbReference type="EMBL" id="SMUW01000036">
    <property type="protein sequence ID" value="TDK42881.1"/>
    <property type="molecule type" value="Genomic_DNA"/>
</dbReference>
<evidence type="ECO:0000256" key="1">
    <source>
        <dbReference type="SAM" id="Phobius"/>
    </source>
</evidence>
<gene>
    <name evidence="2" type="ORF">E1898_15745</name>
</gene>
<protein>
    <submittedName>
        <fullName evidence="2">Uncharacterized protein</fullName>
    </submittedName>
</protein>